<dbReference type="EMBL" id="JAZGSY010000263">
    <property type="protein sequence ID" value="KAL1837788.1"/>
    <property type="molecule type" value="Genomic_DNA"/>
</dbReference>
<reference evidence="2 3" key="1">
    <citation type="journal article" date="2024" name="Commun. Biol.">
        <title>Comparative genomic analysis of thermophilic fungi reveals convergent evolutionary adaptations and gene losses.</title>
        <authorList>
            <person name="Steindorff A.S."/>
            <person name="Aguilar-Pontes M.V."/>
            <person name="Robinson A.J."/>
            <person name="Andreopoulos B."/>
            <person name="LaButti K."/>
            <person name="Kuo A."/>
            <person name="Mondo S."/>
            <person name="Riley R."/>
            <person name="Otillar R."/>
            <person name="Haridas S."/>
            <person name="Lipzen A."/>
            <person name="Grimwood J."/>
            <person name="Schmutz J."/>
            <person name="Clum A."/>
            <person name="Reid I.D."/>
            <person name="Moisan M.C."/>
            <person name="Butler G."/>
            <person name="Nguyen T.T.M."/>
            <person name="Dewar K."/>
            <person name="Conant G."/>
            <person name="Drula E."/>
            <person name="Henrissat B."/>
            <person name="Hansel C."/>
            <person name="Singer S."/>
            <person name="Hutchinson M.I."/>
            <person name="de Vries R.P."/>
            <person name="Natvig D.O."/>
            <person name="Powell A.J."/>
            <person name="Tsang A."/>
            <person name="Grigoriev I.V."/>
        </authorList>
    </citation>
    <scope>NUCLEOTIDE SEQUENCE [LARGE SCALE GENOMIC DNA]</scope>
    <source>
        <strain evidence="2 3">CBS 620.91</strain>
    </source>
</reference>
<evidence type="ECO:0000313" key="2">
    <source>
        <dbReference type="EMBL" id="KAL1837788.1"/>
    </source>
</evidence>
<evidence type="ECO:0000256" key="1">
    <source>
        <dbReference type="SAM" id="SignalP"/>
    </source>
</evidence>
<name>A0ABR3V7L4_HUMIN</name>
<dbReference type="Proteomes" id="UP001583172">
    <property type="component" value="Unassembled WGS sequence"/>
</dbReference>
<protein>
    <submittedName>
        <fullName evidence="2">Uncharacterized protein</fullName>
    </submittedName>
</protein>
<sequence length="107" mass="11115">MKTTAVAVAAIALLTPALALPSGAAPAVDMTPRATLNEAEVFPFLTPDASCKILDCIGVIGQASCIINAIRNDSWRNALECANAKQLCGCGGCISDLNRFIDKYGLC</sequence>
<comment type="caution">
    <text evidence="2">The sequence shown here is derived from an EMBL/GenBank/DDBJ whole genome shotgun (WGS) entry which is preliminary data.</text>
</comment>
<feature type="signal peptide" evidence="1">
    <location>
        <begin position="1"/>
        <end position="19"/>
    </location>
</feature>
<proteinExistence type="predicted"/>
<keyword evidence="3" id="KW-1185">Reference proteome</keyword>
<accession>A0ABR3V7L4</accession>
<organism evidence="2 3">
    <name type="scientific">Humicola insolens</name>
    <name type="common">Soft-rot fungus</name>
    <dbReference type="NCBI Taxonomy" id="85995"/>
    <lineage>
        <taxon>Eukaryota</taxon>
        <taxon>Fungi</taxon>
        <taxon>Dikarya</taxon>
        <taxon>Ascomycota</taxon>
        <taxon>Pezizomycotina</taxon>
        <taxon>Sordariomycetes</taxon>
        <taxon>Sordariomycetidae</taxon>
        <taxon>Sordariales</taxon>
        <taxon>Chaetomiaceae</taxon>
        <taxon>Mycothermus</taxon>
    </lineage>
</organism>
<keyword evidence="1" id="KW-0732">Signal</keyword>
<feature type="chain" id="PRO_5045522041" evidence="1">
    <location>
        <begin position="20"/>
        <end position="107"/>
    </location>
</feature>
<gene>
    <name evidence="2" type="ORF">VTJ49DRAFT_3398</name>
</gene>
<evidence type="ECO:0000313" key="3">
    <source>
        <dbReference type="Proteomes" id="UP001583172"/>
    </source>
</evidence>